<evidence type="ECO:0000256" key="1">
    <source>
        <dbReference type="SAM" id="MobiDB-lite"/>
    </source>
</evidence>
<protein>
    <submittedName>
        <fullName evidence="2">Uncharacterized protein</fullName>
    </submittedName>
</protein>
<dbReference type="AlphaFoldDB" id="A0AAQ3S4B3"/>
<sequence length="124" mass="13181">PQPLLATPPPPTTPGINISGTSTSFLKRSPNPSLKNPPLIILSHRHSPSLSLRPNLKTQTQTRSSRRPSRTCTRPHLNASSHSTAQASQLAPPADSPSSLAADYQPPTSAPQSQHPPPPSTPQR</sequence>
<proteinExistence type="predicted"/>
<organism evidence="2 3">
    <name type="scientific">Vigna mungo</name>
    <name type="common">Black gram</name>
    <name type="synonym">Phaseolus mungo</name>
    <dbReference type="NCBI Taxonomy" id="3915"/>
    <lineage>
        <taxon>Eukaryota</taxon>
        <taxon>Viridiplantae</taxon>
        <taxon>Streptophyta</taxon>
        <taxon>Embryophyta</taxon>
        <taxon>Tracheophyta</taxon>
        <taxon>Spermatophyta</taxon>
        <taxon>Magnoliopsida</taxon>
        <taxon>eudicotyledons</taxon>
        <taxon>Gunneridae</taxon>
        <taxon>Pentapetalae</taxon>
        <taxon>rosids</taxon>
        <taxon>fabids</taxon>
        <taxon>Fabales</taxon>
        <taxon>Fabaceae</taxon>
        <taxon>Papilionoideae</taxon>
        <taxon>50 kb inversion clade</taxon>
        <taxon>NPAAA clade</taxon>
        <taxon>indigoferoid/millettioid clade</taxon>
        <taxon>Phaseoleae</taxon>
        <taxon>Vigna</taxon>
    </lineage>
</organism>
<feature type="non-terminal residue" evidence="2">
    <location>
        <position position="1"/>
    </location>
</feature>
<evidence type="ECO:0000313" key="2">
    <source>
        <dbReference type="EMBL" id="WVZ18849.1"/>
    </source>
</evidence>
<feature type="compositionally biased region" description="Polar residues" evidence="1">
    <location>
        <begin position="15"/>
        <end position="34"/>
    </location>
</feature>
<feature type="compositionally biased region" description="Pro residues" evidence="1">
    <location>
        <begin position="114"/>
        <end position="124"/>
    </location>
</feature>
<feature type="compositionally biased region" description="Low complexity" evidence="1">
    <location>
        <begin position="85"/>
        <end position="113"/>
    </location>
</feature>
<accession>A0AAQ3S4B3</accession>
<evidence type="ECO:0000313" key="3">
    <source>
        <dbReference type="Proteomes" id="UP001374535"/>
    </source>
</evidence>
<dbReference type="Proteomes" id="UP001374535">
    <property type="component" value="Chromosome 2"/>
</dbReference>
<gene>
    <name evidence="2" type="ORF">V8G54_006171</name>
</gene>
<feature type="compositionally biased region" description="Pro residues" evidence="1">
    <location>
        <begin position="1"/>
        <end position="13"/>
    </location>
</feature>
<feature type="compositionally biased region" description="Low complexity" evidence="1">
    <location>
        <begin position="48"/>
        <end position="63"/>
    </location>
</feature>
<dbReference type="EMBL" id="CP144699">
    <property type="protein sequence ID" value="WVZ18849.1"/>
    <property type="molecule type" value="Genomic_DNA"/>
</dbReference>
<reference evidence="2 3" key="1">
    <citation type="journal article" date="2023" name="Life. Sci Alliance">
        <title>Evolutionary insights into 3D genome organization and epigenetic landscape of Vigna mungo.</title>
        <authorList>
            <person name="Junaid A."/>
            <person name="Singh B."/>
            <person name="Bhatia S."/>
        </authorList>
    </citation>
    <scope>NUCLEOTIDE SEQUENCE [LARGE SCALE GENOMIC DNA]</scope>
    <source>
        <strain evidence="2">Urdbean</strain>
    </source>
</reference>
<name>A0AAQ3S4B3_VIGMU</name>
<feature type="region of interest" description="Disordered" evidence="1">
    <location>
        <begin position="1"/>
        <end position="124"/>
    </location>
</feature>
<keyword evidence="3" id="KW-1185">Reference proteome</keyword>